<accession>A0A936YX85</accession>
<dbReference type="AlphaFoldDB" id="A0A936YX85"/>
<feature type="region of interest" description="Disordered" evidence="3">
    <location>
        <begin position="225"/>
        <end position="269"/>
    </location>
</feature>
<dbReference type="PANTHER" id="PTHR30035:SF3">
    <property type="entry name" value="INTERMEMBRANE PHOSPHOLIPID TRANSPORT SYSTEM LIPOPROTEIN MLAA"/>
    <property type="match status" value="1"/>
</dbReference>
<evidence type="ECO:0000313" key="6">
    <source>
        <dbReference type="Proteomes" id="UP000599109"/>
    </source>
</evidence>
<dbReference type="Pfam" id="PF04333">
    <property type="entry name" value="MlaA"/>
    <property type="match status" value="1"/>
</dbReference>
<dbReference type="GO" id="GO:0120010">
    <property type="term" value="P:intermembrane phospholipid transfer"/>
    <property type="evidence" value="ECO:0007669"/>
    <property type="project" value="TreeGrafter"/>
</dbReference>
<name>A0A936YX85_9BURK</name>
<dbReference type="EMBL" id="JAEQNE010000001">
    <property type="protein sequence ID" value="MBL0389590.1"/>
    <property type="molecule type" value="Genomic_DNA"/>
</dbReference>
<keyword evidence="5" id="KW-0449">Lipoprotein</keyword>
<dbReference type="PANTHER" id="PTHR30035">
    <property type="entry name" value="LIPOPROTEIN VACJ-RELATED"/>
    <property type="match status" value="1"/>
</dbReference>
<dbReference type="InterPro" id="IPR007428">
    <property type="entry name" value="MlaA"/>
</dbReference>
<sequence length="269" mass="28652">MRQPPFRAALLAPLLLLAGCATVPFRDPDDPLESFNREVNSVNRGVDQAALKPAAEAYEHGVPRLVRAGVSNFLGNLGDPWSAVNSLLQLKAGDAAQDTMRFAVNTFFGLGGVLDIATDAGMERHKQDFGNTLAHWGVPAGPYLVLPILGPSTLRDTVALPADWFGDPLRFVAPVMDRNALVAGRTVDVRARMLAADPMLDGALDCYTFMRDAYLQLREAQVHGTHAAAEDAPPTDAAEGEGVQTEGRPSRDPLATTSSGMPSIVASPQ</sequence>
<gene>
    <name evidence="5" type="ORF">JJ685_00390</name>
</gene>
<feature type="chain" id="PRO_5036737587" evidence="4">
    <location>
        <begin position="24"/>
        <end position="269"/>
    </location>
</feature>
<proteinExistence type="inferred from homology"/>
<reference evidence="5 6" key="1">
    <citation type="journal article" date="2017" name="Int. J. Syst. Evol. Microbiol.">
        <title>Ramlibacter monticola sp. nov., isolated from forest soil.</title>
        <authorList>
            <person name="Chaudhary D.K."/>
            <person name="Kim J."/>
        </authorList>
    </citation>
    <scope>NUCLEOTIDE SEQUENCE [LARGE SCALE GENOMIC DNA]</scope>
    <source>
        <strain evidence="5 6">KACC 19175</strain>
    </source>
</reference>
<organism evidence="5 6">
    <name type="scientific">Ramlibacter monticola</name>
    <dbReference type="NCBI Taxonomy" id="1926872"/>
    <lineage>
        <taxon>Bacteria</taxon>
        <taxon>Pseudomonadati</taxon>
        <taxon>Pseudomonadota</taxon>
        <taxon>Betaproteobacteria</taxon>
        <taxon>Burkholderiales</taxon>
        <taxon>Comamonadaceae</taxon>
        <taxon>Ramlibacter</taxon>
    </lineage>
</organism>
<feature type="signal peptide" evidence="4">
    <location>
        <begin position="1"/>
        <end position="23"/>
    </location>
</feature>
<keyword evidence="6" id="KW-1185">Reference proteome</keyword>
<evidence type="ECO:0000313" key="5">
    <source>
        <dbReference type="EMBL" id="MBL0389590.1"/>
    </source>
</evidence>
<feature type="compositionally biased region" description="Polar residues" evidence="3">
    <location>
        <begin position="255"/>
        <end position="269"/>
    </location>
</feature>
<comment type="caution">
    <text evidence="5">The sequence shown here is derived from an EMBL/GenBank/DDBJ whole genome shotgun (WGS) entry which is preliminary data.</text>
</comment>
<evidence type="ECO:0000256" key="2">
    <source>
        <dbReference type="ARBA" id="ARBA00022729"/>
    </source>
</evidence>
<dbReference type="PROSITE" id="PS51257">
    <property type="entry name" value="PROKAR_LIPOPROTEIN"/>
    <property type="match status" value="1"/>
</dbReference>
<dbReference type="Proteomes" id="UP000599109">
    <property type="component" value="Unassembled WGS sequence"/>
</dbReference>
<evidence type="ECO:0000256" key="3">
    <source>
        <dbReference type="SAM" id="MobiDB-lite"/>
    </source>
</evidence>
<dbReference type="RefSeq" id="WP_201672201.1">
    <property type="nucleotide sequence ID" value="NZ_JAEQNE010000001.1"/>
</dbReference>
<protein>
    <submittedName>
        <fullName evidence="5">VacJ family lipoprotein</fullName>
    </submittedName>
</protein>
<evidence type="ECO:0000256" key="4">
    <source>
        <dbReference type="SAM" id="SignalP"/>
    </source>
</evidence>
<comment type="similarity">
    <text evidence="1">Belongs to the MlaA family.</text>
</comment>
<evidence type="ECO:0000256" key="1">
    <source>
        <dbReference type="ARBA" id="ARBA00010634"/>
    </source>
</evidence>
<dbReference type="GO" id="GO:0016020">
    <property type="term" value="C:membrane"/>
    <property type="evidence" value="ECO:0007669"/>
    <property type="project" value="InterPro"/>
</dbReference>
<keyword evidence="2 4" id="KW-0732">Signal</keyword>
<feature type="compositionally biased region" description="Low complexity" evidence="3">
    <location>
        <begin position="225"/>
        <end position="237"/>
    </location>
</feature>
<dbReference type="PRINTS" id="PR01805">
    <property type="entry name" value="VACJLIPOPROT"/>
</dbReference>